<dbReference type="AlphaFoldDB" id="C6B7W2"/>
<evidence type="ECO:0000256" key="1">
    <source>
        <dbReference type="SAM" id="MobiDB-lite"/>
    </source>
</evidence>
<proteinExistence type="predicted"/>
<dbReference type="HOGENOM" id="CLU_2828269_0_0_5"/>
<feature type="region of interest" description="Disordered" evidence="1">
    <location>
        <begin position="42"/>
        <end position="66"/>
    </location>
</feature>
<reference evidence="2 3" key="1">
    <citation type="journal article" date="2010" name="Stand. Genomic Sci.">
        <title>Complete genome sequence of Rhizobium leguminosarum bv. trifolii strain WSM1325, an effective microsymbiont of annual Mediterranean clovers.</title>
        <authorList>
            <person name="Reeve W."/>
            <person name="O'Hara G."/>
            <person name="Chain P."/>
            <person name="Ardley J."/>
            <person name="Brau L."/>
            <person name="Nandesena K."/>
            <person name="Tiwari R."/>
            <person name="Copeland A."/>
            <person name="Nolan M."/>
            <person name="Han C."/>
            <person name="Brettin T."/>
            <person name="Land M."/>
            <person name="Ovchinikova G."/>
            <person name="Ivanova N."/>
            <person name="Mavromatis K."/>
            <person name="Markowitz V."/>
            <person name="Kyrpides N."/>
            <person name="Melino V."/>
            <person name="Denton M."/>
            <person name="Yates R."/>
            <person name="Howieson J."/>
        </authorList>
    </citation>
    <scope>NUCLEOTIDE SEQUENCE [LARGE SCALE GENOMIC DNA]</scope>
    <source>
        <strain evidence="2 3">WSM1325</strain>
        <plasmid evidence="3">Plasmid pR132502</plasmid>
    </source>
</reference>
<sequence>MVLSNRQVAIHAQTANLKHLGKHCHRDDRHDCPIIDEFANQSEKAPPPAIHSRFGLNGLKTEHGGR</sequence>
<dbReference type="EMBL" id="CP001624">
    <property type="protein sequence ID" value="ACS60170.1"/>
    <property type="molecule type" value="Genomic_DNA"/>
</dbReference>
<evidence type="ECO:0000313" key="2">
    <source>
        <dbReference type="EMBL" id="ACS60170.1"/>
    </source>
</evidence>
<geneLocation type="plasmid" evidence="2 3">
    <name>pR132502</name>
</geneLocation>
<organism evidence="2 3">
    <name type="scientific">Rhizobium leguminosarum bv. trifolii (strain WSM1325)</name>
    <dbReference type="NCBI Taxonomy" id="395491"/>
    <lineage>
        <taxon>Bacteria</taxon>
        <taxon>Pseudomonadati</taxon>
        <taxon>Pseudomonadota</taxon>
        <taxon>Alphaproteobacteria</taxon>
        <taxon>Hyphomicrobiales</taxon>
        <taxon>Rhizobiaceae</taxon>
        <taxon>Rhizobium/Agrobacterium group</taxon>
        <taxon>Rhizobium</taxon>
    </lineage>
</organism>
<protein>
    <submittedName>
        <fullName evidence="2">HmrR</fullName>
    </submittedName>
</protein>
<dbReference type="Proteomes" id="UP000002256">
    <property type="component" value="Plasmid pR132502"/>
</dbReference>
<evidence type="ECO:0000313" key="3">
    <source>
        <dbReference type="Proteomes" id="UP000002256"/>
    </source>
</evidence>
<accession>C6B7W2</accession>
<gene>
    <name evidence="2" type="ordered locus">Rleg_7162</name>
</gene>
<keyword evidence="2" id="KW-0614">Plasmid</keyword>
<name>C6B7W2_RHILS</name>
<dbReference type="KEGG" id="rlg:Rleg_7162"/>